<dbReference type="NCBIfam" id="TIGR01730">
    <property type="entry name" value="RND_mfp"/>
    <property type="match status" value="1"/>
</dbReference>
<dbReference type="InterPro" id="IPR058792">
    <property type="entry name" value="Beta-barrel_RND_2"/>
</dbReference>
<evidence type="ECO:0000313" key="6">
    <source>
        <dbReference type="Proteomes" id="UP000295247"/>
    </source>
</evidence>
<comment type="similarity">
    <text evidence="1">Belongs to the membrane fusion protein (MFP) (TC 8.A.1) family.</text>
</comment>
<gene>
    <name evidence="5" type="ORF">EDC29_104245</name>
</gene>
<evidence type="ECO:0000256" key="1">
    <source>
        <dbReference type="ARBA" id="ARBA00009477"/>
    </source>
</evidence>
<evidence type="ECO:0000256" key="3">
    <source>
        <dbReference type="SAM" id="SignalP"/>
    </source>
</evidence>
<comment type="caution">
    <text evidence="5">The sequence shown here is derived from an EMBL/GenBank/DDBJ whole genome shotgun (WGS) entry which is preliminary data.</text>
</comment>
<dbReference type="EMBL" id="SMDC01000004">
    <property type="protein sequence ID" value="TCW36453.1"/>
    <property type="molecule type" value="Genomic_DNA"/>
</dbReference>
<organism evidence="5 6">
    <name type="scientific">Marichromatium gracile</name>
    <name type="common">Chromatium gracile</name>
    <dbReference type="NCBI Taxonomy" id="1048"/>
    <lineage>
        <taxon>Bacteria</taxon>
        <taxon>Pseudomonadati</taxon>
        <taxon>Pseudomonadota</taxon>
        <taxon>Gammaproteobacteria</taxon>
        <taxon>Chromatiales</taxon>
        <taxon>Chromatiaceae</taxon>
        <taxon>Marichromatium</taxon>
    </lineage>
</organism>
<dbReference type="PANTHER" id="PTHR30469:SF20">
    <property type="entry name" value="EFFLUX RND TRANSPORTER PERIPLASMIC ADAPTOR SUBUNIT"/>
    <property type="match status" value="1"/>
</dbReference>
<dbReference type="GO" id="GO:0015562">
    <property type="term" value="F:efflux transmembrane transporter activity"/>
    <property type="evidence" value="ECO:0007669"/>
    <property type="project" value="TreeGrafter"/>
</dbReference>
<sequence>MTALSPRPSLLLAALIALLGGALGGCDRAAAESDTTTSAPTSQPVRLFTVDTAPRSELRRFPATIEASQTSAVSFQVPGKLERFPIREGETIGAGETIAALDATDYALALREARVQADLARKELKRKQALSERGHLAENALDDARATADLAQVRLEQAAQNLAYTELEAPFDALLAERLVDRFVNVRAGEPIALLQDISVLTVEVDVPERLMARVRREQVGAITAELSAWPGRSFPLSIREFATEPDPRTRTYTITLFMTNPDDIQVLPGMTATVSAEILTTAEGTIEVPIGALDADAAGDFRVWVYDPERGQVQPRAVAVATLDGSHARILSGLAEGERIVAAGVGFLSAGQRVRPLDDTAQ</sequence>
<feature type="domain" description="CusB-like beta-barrel" evidence="4">
    <location>
        <begin position="203"/>
        <end position="276"/>
    </location>
</feature>
<dbReference type="Gene3D" id="2.40.50.100">
    <property type="match status" value="1"/>
</dbReference>
<name>A0A4R4ABS4_MARGR</name>
<proteinExistence type="inferred from homology"/>
<evidence type="ECO:0000256" key="2">
    <source>
        <dbReference type="SAM" id="Coils"/>
    </source>
</evidence>
<dbReference type="AlphaFoldDB" id="A0A4R4ABS4"/>
<dbReference type="Pfam" id="PF25954">
    <property type="entry name" value="Beta-barrel_RND_2"/>
    <property type="match status" value="1"/>
</dbReference>
<keyword evidence="3" id="KW-0732">Signal</keyword>
<feature type="coiled-coil region" evidence="2">
    <location>
        <begin position="110"/>
        <end position="161"/>
    </location>
</feature>
<keyword evidence="2" id="KW-0175">Coiled coil</keyword>
<dbReference type="RefSeq" id="WP_132229475.1">
    <property type="nucleotide sequence ID" value="NZ_NRRH01000052.1"/>
</dbReference>
<reference evidence="5 6" key="1">
    <citation type="submission" date="2019-03" db="EMBL/GenBank/DDBJ databases">
        <title>Genomic Encyclopedia of Type Strains, Phase IV (KMG-IV): sequencing the most valuable type-strain genomes for metagenomic binning, comparative biology and taxonomic classification.</title>
        <authorList>
            <person name="Goeker M."/>
        </authorList>
    </citation>
    <scope>NUCLEOTIDE SEQUENCE [LARGE SCALE GENOMIC DNA]</scope>
    <source>
        <strain evidence="5 6">DSM 203</strain>
    </source>
</reference>
<dbReference type="Gene3D" id="1.10.287.470">
    <property type="entry name" value="Helix hairpin bin"/>
    <property type="match status" value="1"/>
</dbReference>
<protein>
    <submittedName>
        <fullName evidence="5">RND family efflux transporter MFP subunit</fullName>
    </submittedName>
</protein>
<dbReference type="SUPFAM" id="SSF111369">
    <property type="entry name" value="HlyD-like secretion proteins"/>
    <property type="match status" value="1"/>
</dbReference>
<feature type="signal peptide" evidence="3">
    <location>
        <begin position="1"/>
        <end position="24"/>
    </location>
</feature>
<evidence type="ECO:0000259" key="4">
    <source>
        <dbReference type="Pfam" id="PF25954"/>
    </source>
</evidence>
<dbReference type="Gene3D" id="2.40.420.20">
    <property type="match status" value="1"/>
</dbReference>
<accession>A0A4R4ABS4</accession>
<dbReference type="PROSITE" id="PS51257">
    <property type="entry name" value="PROKAR_LIPOPROTEIN"/>
    <property type="match status" value="1"/>
</dbReference>
<dbReference type="Gene3D" id="2.40.30.170">
    <property type="match status" value="1"/>
</dbReference>
<dbReference type="InterPro" id="IPR006143">
    <property type="entry name" value="RND_pump_MFP"/>
</dbReference>
<dbReference type="GO" id="GO:1990281">
    <property type="term" value="C:efflux pump complex"/>
    <property type="evidence" value="ECO:0007669"/>
    <property type="project" value="TreeGrafter"/>
</dbReference>
<dbReference type="PANTHER" id="PTHR30469">
    <property type="entry name" value="MULTIDRUG RESISTANCE PROTEIN MDTA"/>
    <property type="match status" value="1"/>
</dbReference>
<evidence type="ECO:0000313" key="5">
    <source>
        <dbReference type="EMBL" id="TCW36453.1"/>
    </source>
</evidence>
<dbReference type="Proteomes" id="UP000295247">
    <property type="component" value="Unassembled WGS sequence"/>
</dbReference>
<feature type="chain" id="PRO_5020786975" evidence="3">
    <location>
        <begin position="25"/>
        <end position="363"/>
    </location>
</feature>